<evidence type="ECO:0000256" key="3">
    <source>
        <dbReference type="PROSITE-ProRule" id="PRU00339"/>
    </source>
</evidence>
<feature type="repeat" description="TPR" evidence="3">
    <location>
        <begin position="87"/>
        <end position="120"/>
    </location>
</feature>
<dbReference type="Pfam" id="PF13181">
    <property type="entry name" value="TPR_8"/>
    <property type="match status" value="2"/>
</dbReference>
<feature type="repeat" description="TPR" evidence="3">
    <location>
        <begin position="157"/>
        <end position="190"/>
    </location>
</feature>
<accession>A0AAX1NBQ4</accession>
<dbReference type="KEGG" id="fya:KMW28_07665"/>
<evidence type="ECO:0000313" key="5">
    <source>
        <dbReference type="Proteomes" id="UP000678679"/>
    </source>
</evidence>
<keyword evidence="2 3" id="KW-0802">TPR repeat</keyword>
<dbReference type="PANTHER" id="PTHR44858:SF1">
    <property type="entry name" value="UDP-N-ACETYLGLUCOSAMINE--PEPTIDE N-ACETYLGLUCOSAMINYLTRANSFERASE SPINDLY-RELATED"/>
    <property type="match status" value="1"/>
</dbReference>
<protein>
    <recommendedName>
        <fullName evidence="6">Tetratricopeptide repeat protein</fullName>
    </recommendedName>
</protein>
<evidence type="ECO:0000256" key="2">
    <source>
        <dbReference type="ARBA" id="ARBA00022803"/>
    </source>
</evidence>
<keyword evidence="5" id="KW-1185">Reference proteome</keyword>
<dbReference type="RefSeq" id="WP_169663921.1">
    <property type="nucleotide sequence ID" value="NZ_CP076132.1"/>
</dbReference>
<dbReference type="EMBL" id="CP076132">
    <property type="protein sequence ID" value="QWG03453.1"/>
    <property type="molecule type" value="Genomic_DNA"/>
</dbReference>
<dbReference type="Proteomes" id="UP000678679">
    <property type="component" value="Chromosome 1"/>
</dbReference>
<dbReference type="SMART" id="SM00028">
    <property type="entry name" value="TPR"/>
    <property type="match status" value="6"/>
</dbReference>
<reference evidence="4 5" key="1">
    <citation type="submission" date="2021-05" db="EMBL/GenBank/DDBJ databases">
        <title>Comparative genomic studies on the polysaccharide-degrading batcterial strains of the Flammeovirga genus.</title>
        <authorList>
            <person name="Zewei F."/>
            <person name="Zheng Z."/>
            <person name="Yu L."/>
            <person name="Ruyue G."/>
            <person name="Yanhong M."/>
            <person name="Yuanyuan C."/>
            <person name="Jingyan G."/>
            <person name="Wenjun H."/>
        </authorList>
    </citation>
    <scope>NUCLEOTIDE SEQUENCE [LARGE SCALE GENOMIC DNA]</scope>
    <source>
        <strain evidence="4 5">NBRC:100898</strain>
    </source>
</reference>
<keyword evidence="1" id="KW-0677">Repeat</keyword>
<gene>
    <name evidence="4" type="ORF">KMW28_07665</name>
</gene>
<organism evidence="4 5">
    <name type="scientific">Flammeovirga yaeyamensis</name>
    <dbReference type="NCBI Taxonomy" id="367791"/>
    <lineage>
        <taxon>Bacteria</taxon>
        <taxon>Pseudomonadati</taxon>
        <taxon>Bacteroidota</taxon>
        <taxon>Cytophagia</taxon>
        <taxon>Cytophagales</taxon>
        <taxon>Flammeovirgaceae</taxon>
        <taxon>Flammeovirga</taxon>
    </lineage>
</organism>
<evidence type="ECO:0000313" key="4">
    <source>
        <dbReference type="EMBL" id="QWG03453.1"/>
    </source>
</evidence>
<dbReference type="PANTHER" id="PTHR44858">
    <property type="entry name" value="TETRATRICOPEPTIDE REPEAT PROTEIN 6"/>
    <property type="match status" value="1"/>
</dbReference>
<name>A0AAX1NBQ4_9BACT</name>
<proteinExistence type="predicted"/>
<dbReference type="InterPro" id="IPR019734">
    <property type="entry name" value="TPR_rpt"/>
</dbReference>
<evidence type="ECO:0000256" key="1">
    <source>
        <dbReference type="ARBA" id="ARBA00022737"/>
    </source>
</evidence>
<dbReference type="PROSITE" id="PS50005">
    <property type="entry name" value="TPR"/>
    <property type="match status" value="2"/>
</dbReference>
<dbReference type="Gene3D" id="1.25.40.10">
    <property type="entry name" value="Tetratricopeptide repeat domain"/>
    <property type="match status" value="3"/>
</dbReference>
<dbReference type="SUPFAM" id="SSF48452">
    <property type="entry name" value="TPR-like"/>
    <property type="match status" value="2"/>
</dbReference>
<dbReference type="InterPro" id="IPR011990">
    <property type="entry name" value="TPR-like_helical_dom_sf"/>
</dbReference>
<evidence type="ECO:0008006" key="6">
    <source>
        <dbReference type="Google" id="ProtNLM"/>
    </source>
</evidence>
<dbReference type="InterPro" id="IPR050498">
    <property type="entry name" value="Ycf3"/>
</dbReference>
<sequence>MKYYLLTLSFFTISFFSIGQVGKQHFYDLTEEQVNYYIDSLNQLEFDNETDRITNEVDKSLIYSYYNDYQKAIVIMNDLILFHPKDYKLYHQRGNYHIESNHHQKAIRDFSTALIYAPDSAYVEILVNRAAAFSHIRQFDKAYNDLQKAYAKDSTDLGVLNNLGTVSDELGRKEESFIYFNKIIELDPTFMPGYLNLGFKYQLIGEHEMAIEQFNIVIENSQYLGLSLNNRAYSRLQLGDVKGAYEDVMKSLYVDDTNSYAFRNLALIYIEMKDYEKACEAIDESINKGFIPRYGNEIVDLKNKYCEISSTQ</sequence>
<dbReference type="AlphaFoldDB" id="A0AAX1NBQ4"/>